<gene>
    <name evidence="3" type="ORF">EU509_09325</name>
</gene>
<name>A0ABQ6RIU2_9GAMM</name>
<dbReference type="GO" id="GO:0008237">
    <property type="term" value="F:metallopeptidase activity"/>
    <property type="evidence" value="ECO:0007669"/>
    <property type="project" value="UniProtKB-KW"/>
</dbReference>
<organism evidence="3 4">
    <name type="scientific">Pseudoalteromonas fuliginea</name>
    <dbReference type="NCBI Taxonomy" id="1872678"/>
    <lineage>
        <taxon>Bacteria</taxon>
        <taxon>Pseudomonadati</taxon>
        <taxon>Pseudomonadota</taxon>
        <taxon>Gammaproteobacteria</taxon>
        <taxon>Alteromonadales</taxon>
        <taxon>Pseudoalteromonadaceae</taxon>
        <taxon>Pseudoalteromonas</taxon>
    </lineage>
</organism>
<keyword evidence="1" id="KW-0472">Membrane</keyword>
<evidence type="ECO:0000259" key="2">
    <source>
        <dbReference type="Pfam" id="PF02517"/>
    </source>
</evidence>
<dbReference type="PANTHER" id="PTHR36435:SF1">
    <property type="entry name" value="CAAX AMINO TERMINAL PROTEASE FAMILY PROTEIN"/>
    <property type="match status" value="1"/>
</dbReference>
<dbReference type="PANTHER" id="PTHR36435">
    <property type="entry name" value="SLR1288 PROTEIN"/>
    <property type="match status" value="1"/>
</dbReference>
<dbReference type="EMBL" id="SEUJ01000067">
    <property type="protein sequence ID" value="KAA1157196.1"/>
    <property type="molecule type" value="Genomic_DNA"/>
</dbReference>
<comment type="caution">
    <text evidence="3">The sequence shown here is derived from an EMBL/GenBank/DDBJ whole genome shotgun (WGS) entry which is preliminary data.</text>
</comment>
<dbReference type="InterPro" id="IPR052710">
    <property type="entry name" value="CAAX_protease"/>
</dbReference>
<dbReference type="Pfam" id="PF02517">
    <property type="entry name" value="Rce1-like"/>
    <property type="match status" value="1"/>
</dbReference>
<feature type="transmembrane region" description="Helical" evidence="1">
    <location>
        <begin position="83"/>
        <end position="101"/>
    </location>
</feature>
<keyword evidence="3" id="KW-0482">Metalloprotease</keyword>
<feature type="transmembrane region" description="Helical" evidence="1">
    <location>
        <begin position="42"/>
        <end position="63"/>
    </location>
</feature>
<feature type="transmembrane region" description="Helical" evidence="1">
    <location>
        <begin position="193"/>
        <end position="212"/>
    </location>
</feature>
<sequence>MKHTIKALLLITTFIFCHYMMKEFWGDNWVSVLSDLDQQSALLLFPAKYLFIYGPLLVVATLLFKHESWYNVLGVDIEGFQRFLLAAVVCCTPMVIGYAYLSNALNLSITGIITGSIYAGVFEEIIFRAALFGVLFRFCRWGFIPAALISSTIFGLGHIYQGHDAISAVMAVAITTIAGTWFAWLFCECGYRIWFPLWMHIFMNAAYGIFSMSGGAAGDLKGNLFKATAIILSILYVNLLIRRGKPRQITLSTLFKKRPDFSSQHYKLATQNTWRR</sequence>
<feature type="transmembrane region" description="Helical" evidence="1">
    <location>
        <begin position="138"/>
        <end position="160"/>
    </location>
</feature>
<evidence type="ECO:0000256" key="1">
    <source>
        <dbReference type="SAM" id="Phobius"/>
    </source>
</evidence>
<keyword evidence="3" id="KW-0378">Hydrolase</keyword>
<protein>
    <submittedName>
        <fullName evidence="3">CPBP family intramembrane metalloprotease</fullName>
    </submittedName>
</protein>
<dbReference type="InterPro" id="IPR003675">
    <property type="entry name" value="Rce1/LyrA-like_dom"/>
</dbReference>
<feature type="transmembrane region" description="Helical" evidence="1">
    <location>
        <begin position="166"/>
        <end position="186"/>
    </location>
</feature>
<keyword evidence="4" id="KW-1185">Reference proteome</keyword>
<evidence type="ECO:0000313" key="4">
    <source>
        <dbReference type="Proteomes" id="UP000322915"/>
    </source>
</evidence>
<feature type="transmembrane region" description="Helical" evidence="1">
    <location>
        <begin position="224"/>
        <end position="241"/>
    </location>
</feature>
<proteinExistence type="predicted"/>
<keyword evidence="1" id="KW-1133">Transmembrane helix</keyword>
<feature type="domain" description="CAAX prenyl protease 2/Lysostaphin resistance protein A-like" evidence="2">
    <location>
        <begin position="109"/>
        <end position="205"/>
    </location>
</feature>
<feature type="transmembrane region" description="Helical" evidence="1">
    <location>
        <begin position="107"/>
        <end position="126"/>
    </location>
</feature>
<accession>A0ABQ6RIU2</accession>
<evidence type="ECO:0000313" key="3">
    <source>
        <dbReference type="EMBL" id="KAA1157196.1"/>
    </source>
</evidence>
<keyword evidence="1" id="KW-0812">Transmembrane</keyword>
<reference evidence="3 4" key="1">
    <citation type="submission" date="2019-01" db="EMBL/GenBank/DDBJ databases">
        <title>Genome sequences of marine Pseudoalteromonas species.</title>
        <authorList>
            <person name="Boraston A.B."/>
            <person name="Hehemann J.-H."/>
            <person name="Vickers C.J."/>
            <person name="Salama-Alber O."/>
            <person name="Abe K."/>
            <person name="Hettle A.J."/>
        </authorList>
    </citation>
    <scope>NUCLEOTIDE SEQUENCE [LARGE SCALE GENOMIC DNA]</scope>
    <source>
        <strain evidence="3 4">PS47</strain>
    </source>
</reference>
<keyword evidence="3" id="KW-0645">Protease</keyword>
<dbReference type="RefSeq" id="WP_149605877.1">
    <property type="nucleotide sequence ID" value="NZ_SEUJ01000067.1"/>
</dbReference>
<dbReference type="Proteomes" id="UP000322915">
    <property type="component" value="Unassembled WGS sequence"/>
</dbReference>